<evidence type="ECO:0000313" key="6">
    <source>
        <dbReference type="Proteomes" id="UP000429523"/>
    </source>
</evidence>
<keyword evidence="1" id="KW-0479">Metal-binding</keyword>
<dbReference type="EMBL" id="QXGF01001994">
    <property type="protein sequence ID" value="KAE8926683.1"/>
    <property type="molecule type" value="Genomic_DNA"/>
</dbReference>
<proteinExistence type="predicted"/>
<dbReference type="PROSITE" id="PS50158">
    <property type="entry name" value="ZF_CCHC"/>
    <property type="match status" value="1"/>
</dbReference>
<feature type="compositionally biased region" description="Low complexity" evidence="2">
    <location>
        <begin position="409"/>
        <end position="418"/>
    </location>
</feature>
<evidence type="ECO:0000256" key="1">
    <source>
        <dbReference type="PROSITE-ProRule" id="PRU00047"/>
    </source>
</evidence>
<reference evidence="6 7" key="1">
    <citation type="submission" date="2018-08" db="EMBL/GenBank/DDBJ databases">
        <title>Genomic investigation of the strawberry pathogen Phytophthora fragariae indicates pathogenicity is determined by transcriptional variation in three key races.</title>
        <authorList>
            <person name="Adams T.M."/>
            <person name="Armitage A.D."/>
            <person name="Sobczyk M.K."/>
            <person name="Bates H.J."/>
            <person name="Dunwell J.M."/>
            <person name="Nellist C.F."/>
            <person name="Harrison R.J."/>
        </authorList>
    </citation>
    <scope>NUCLEOTIDE SEQUENCE [LARGE SCALE GENOMIC DNA]</scope>
    <source>
        <strain evidence="5 7">NOV-5</strain>
        <strain evidence="4 6">NOV-9</strain>
    </source>
</reference>
<feature type="compositionally biased region" description="Basic and acidic residues" evidence="2">
    <location>
        <begin position="426"/>
        <end position="439"/>
    </location>
</feature>
<feature type="compositionally biased region" description="Acidic residues" evidence="2">
    <location>
        <begin position="383"/>
        <end position="393"/>
    </location>
</feature>
<dbReference type="InterPro" id="IPR036875">
    <property type="entry name" value="Znf_CCHC_sf"/>
</dbReference>
<keyword evidence="1" id="KW-0863">Zinc-finger</keyword>
<dbReference type="InterPro" id="IPR001878">
    <property type="entry name" value="Znf_CCHC"/>
</dbReference>
<evidence type="ECO:0000256" key="2">
    <source>
        <dbReference type="SAM" id="MobiDB-lite"/>
    </source>
</evidence>
<dbReference type="SMART" id="SM00343">
    <property type="entry name" value="ZnF_C2HC"/>
    <property type="match status" value="1"/>
</dbReference>
<comment type="caution">
    <text evidence="5">The sequence shown here is derived from an EMBL/GenBank/DDBJ whole genome shotgun (WGS) entry which is preliminary data.</text>
</comment>
<evidence type="ECO:0000259" key="3">
    <source>
        <dbReference type="PROSITE" id="PS50158"/>
    </source>
</evidence>
<feature type="compositionally biased region" description="Basic and acidic residues" evidence="2">
    <location>
        <begin position="362"/>
        <end position="372"/>
    </location>
</feature>
<feature type="compositionally biased region" description="Acidic residues" evidence="2">
    <location>
        <begin position="42"/>
        <end position="57"/>
    </location>
</feature>
<protein>
    <recommendedName>
        <fullName evidence="3">CCHC-type domain-containing protein</fullName>
    </recommendedName>
</protein>
<accession>A0A6A3RZF8</accession>
<feature type="compositionally biased region" description="Basic and acidic residues" evidence="2">
    <location>
        <begin position="450"/>
        <end position="468"/>
    </location>
</feature>
<feature type="region of interest" description="Disordered" evidence="2">
    <location>
        <begin position="343"/>
        <end position="483"/>
    </location>
</feature>
<feature type="compositionally biased region" description="Basic residues" evidence="2">
    <location>
        <begin position="346"/>
        <end position="361"/>
    </location>
</feature>
<keyword evidence="1" id="KW-0862">Zinc</keyword>
<dbReference type="Proteomes" id="UP000429523">
    <property type="component" value="Unassembled WGS sequence"/>
</dbReference>
<dbReference type="EMBL" id="QXGA01001940">
    <property type="protein sequence ID" value="KAE9106977.1"/>
    <property type="molecule type" value="Genomic_DNA"/>
</dbReference>
<gene>
    <name evidence="5" type="ORF">PF006_g21229</name>
    <name evidence="4" type="ORF">PF009_g23134</name>
</gene>
<dbReference type="SUPFAM" id="SSF57756">
    <property type="entry name" value="Retrovirus zinc finger-like domains"/>
    <property type="match status" value="1"/>
</dbReference>
<evidence type="ECO:0000313" key="5">
    <source>
        <dbReference type="EMBL" id="KAE9106977.1"/>
    </source>
</evidence>
<dbReference type="GO" id="GO:0003676">
    <property type="term" value="F:nucleic acid binding"/>
    <property type="evidence" value="ECO:0007669"/>
    <property type="project" value="InterPro"/>
</dbReference>
<name>A0A6A3RZF8_9STRA</name>
<sequence length="483" mass="52679">MGSASPTTTAAAISSDQQPAGRQLEDGQASVQAQVGSGGDDAGGDDGDGSGSSDDDDDRRRHGPAQGVRHVKRRSIKDLELPTYTPSPKVSVSTWIERVDLALEGARSSGRGKWSDHELYYILGNKLLESASRWWVLMNRKLTDGERTWTTLKKALQQRYGERLDMSAAEWRVNQRRMIPGETYADFAAGLRDATGWNLVEERVLLAQFYRCLNLTVKQLVKQKEPTTLEEAVDYAMTIDDTNSNMARGMQNIGQPWATAPNSCLVPMNGTTGQTVVIPGIGGTGLSFEALRGSTDATQSSTSSGEGTQLALFTNPQGIFSTFSGTWEVPPGRSWNGKYWAETAKQKKKKRSAKPERKSKRESRAVKPDKKAVVLTSHGVEPSSDEYDSDESEASLPPAKKPRRRRAAVNKAAAADRPSNNTGNSDQRDKGSRGGRQFDSKCYACGNEGHFADKCPDPEAKTRNDAYLEQRAAARAAENGNRA</sequence>
<dbReference type="Pfam" id="PF00098">
    <property type="entry name" value="zf-CCHC"/>
    <property type="match status" value="1"/>
</dbReference>
<dbReference type="Proteomes" id="UP000440732">
    <property type="component" value="Unassembled WGS sequence"/>
</dbReference>
<evidence type="ECO:0000313" key="4">
    <source>
        <dbReference type="EMBL" id="KAE8926683.1"/>
    </source>
</evidence>
<feature type="domain" description="CCHC-type" evidence="3">
    <location>
        <begin position="441"/>
        <end position="457"/>
    </location>
</feature>
<feature type="compositionally biased region" description="Low complexity" evidence="2">
    <location>
        <begin position="1"/>
        <end position="15"/>
    </location>
</feature>
<dbReference type="Gene3D" id="4.10.60.10">
    <property type="entry name" value="Zinc finger, CCHC-type"/>
    <property type="match status" value="1"/>
</dbReference>
<dbReference type="GO" id="GO:0008270">
    <property type="term" value="F:zinc ion binding"/>
    <property type="evidence" value="ECO:0007669"/>
    <property type="project" value="UniProtKB-KW"/>
</dbReference>
<dbReference type="AlphaFoldDB" id="A0A6A3RZF8"/>
<organism evidence="5 7">
    <name type="scientific">Phytophthora fragariae</name>
    <dbReference type="NCBI Taxonomy" id="53985"/>
    <lineage>
        <taxon>Eukaryota</taxon>
        <taxon>Sar</taxon>
        <taxon>Stramenopiles</taxon>
        <taxon>Oomycota</taxon>
        <taxon>Peronosporomycetes</taxon>
        <taxon>Peronosporales</taxon>
        <taxon>Peronosporaceae</taxon>
        <taxon>Phytophthora</taxon>
    </lineage>
</organism>
<evidence type="ECO:0000313" key="7">
    <source>
        <dbReference type="Proteomes" id="UP000440732"/>
    </source>
</evidence>
<feature type="region of interest" description="Disordered" evidence="2">
    <location>
        <begin position="1"/>
        <end position="74"/>
    </location>
</feature>